<comment type="catalytic activity">
    <reaction evidence="5">
        <text>N-terminal L-alanyl-[ribosomal protein bS18] + acetyl-CoA = N-terminal N(alpha)-acetyl-L-alanyl-[ribosomal protein bS18] + CoA + H(+)</text>
        <dbReference type="Rhea" id="RHEA:43756"/>
        <dbReference type="Rhea" id="RHEA-COMP:10676"/>
        <dbReference type="Rhea" id="RHEA-COMP:10677"/>
        <dbReference type="ChEBI" id="CHEBI:15378"/>
        <dbReference type="ChEBI" id="CHEBI:57287"/>
        <dbReference type="ChEBI" id="CHEBI:57288"/>
        <dbReference type="ChEBI" id="CHEBI:64718"/>
        <dbReference type="ChEBI" id="CHEBI:83683"/>
        <dbReference type="EC" id="2.3.1.266"/>
    </reaction>
</comment>
<keyword evidence="8" id="KW-1185">Reference proteome</keyword>
<dbReference type="Proteomes" id="UP000637513">
    <property type="component" value="Unassembled WGS sequence"/>
</dbReference>
<sequence>MIDRLQEKDIDQVAQIEAEIFSVPWSIKSFKDALASEQNIYLKAETDGQIVGYCGIWTSFESADLCNIAVKKEFRKAGLGQKLLEAGIQEAAAKGVERILLEVRQSNKAAIRLYEKNGFQTIGLRKSYYTKPVEDAILMERFIRKMAE</sequence>
<dbReference type="PROSITE" id="PS51186">
    <property type="entry name" value="GNAT"/>
    <property type="match status" value="1"/>
</dbReference>
<feature type="domain" description="N-acetyltransferase" evidence="6">
    <location>
        <begin position="1"/>
        <end position="144"/>
    </location>
</feature>
<dbReference type="InterPro" id="IPR000182">
    <property type="entry name" value="GNAT_dom"/>
</dbReference>
<dbReference type="InterPro" id="IPR016181">
    <property type="entry name" value="Acyl_CoA_acyltransferase"/>
</dbReference>
<evidence type="ECO:0000259" key="6">
    <source>
        <dbReference type="PROSITE" id="PS51186"/>
    </source>
</evidence>
<evidence type="ECO:0000256" key="2">
    <source>
        <dbReference type="ARBA" id="ARBA00022490"/>
    </source>
</evidence>
<gene>
    <name evidence="7" type="primary">rimI</name>
    <name evidence="7" type="ORF">H8700_11930</name>
</gene>
<dbReference type="SUPFAM" id="SSF55729">
    <property type="entry name" value="Acyl-CoA N-acyltransferases (Nat)"/>
    <property type="match status" value="1"/>
</dbReference>
<dbReference type="EMBL" id="JACRSW010000040">
    <property type="protein sequence ID" value="MBC8558405.1"/>
    <property type="molecule type" value="Genomic_DNA"/>
</dbReference>
<evidence type="ECO:0000313" key="7">
    <source>
        <dbReference type="EMBL" id="MBC8558405.1"/>
    </source>
</evidence>
<dbReference type="PANTHER" id="PTHR43420">
    <property type="entry name" value="ACETYLTRANSFERASE"/>
    <property type="match status" value="1"/>
</dbReference>
<accession>A0ABR7MX73</accession>
<dbReference type="CDD" id="cd04301">
    <property type="entry name" value="NAT_SF"/>
    <property type="match status" value="1"/>
</dbReference>
<comment type="function">
    <text evidence="5">Acetylates the N-terminal alanine of ribosomal protein bS18.</text>
</comment>
<evidence type="ECO:0000256" key="3">
    <source>
        <dbReference type="ARBA" id="ARBA00022679"/>
    </source>
</evidence>
<comment type="similarity">
    <text evidence="1 5">Belongs to the acetyltransferase family. RimI subfamily.</text>
</comment>
<dbReference type="Gene3D" id="3.40.630.30">
    <property type="match status" value="1"/>
</dbReference>
<keyword evidence="2 5" id="KW-0963">Cytoplasm</keyword>
<keyword evidence="7" id="KW-0689">Ribosomal protein</keyword>
<reference evidence="7 8" key="1">
    <citation type="submission" date="2020-08" db="EMBL/GenBank/DDBJ databases">
        <title>Genome public.</title>
        <authorList>
            <person name="Liu C."/>
            <person name="Sun Q."/>
        </authorList>
    </citation>
    <scope>NUCLEOTIDE SEQUENCE [LARGE SCALE GENOMIC DNA]</scope>
    <source>
        <strain evidence="7 8">BX3</strain>
    </source>
</reference>
<dbReference type="InterPro" id="IPR006464">
    <property type="entry name" value="AcTrfase_RimI/Ard1"/>
</dbReference>
<keyword evidence="4" id="KW-0012">Acyltransferase</keyword>
<evidence type="ECO:0000313" key="8">
    <source>
        <dbReference type="Proteomes" id="UP000637513"/>
    </source>
</evidence>
<dbReference type="InterPro" id="IPR050680">
    <property type="entry name" value="YpeA/RimI_acetyltransf"/>
</dbReference>
<name>A0ABR7MX73_9FIRM</name>
<dbReference type="GO" id="GO:0005840">
    <property type="term" value="C:ribosome"/>
    <property type="evidence" value="ECO:0007669"/>
    <property type="project" value="UniProtKB-KW"/>
</dbReference>
<dbReference type="RefSeq" id="WP_249305845.1">
    <property type="nucleotide sequence ID" value="NZ_JACRSW010000040.1"/>
</dbReference>
<evidence type="ECO:0000256" key="4">
    <source>
        <dbReference type="ARBA" id="ARBA00023315"/>
    </source>
</evidence>
<keyword evidence="3" id="KW-0808">Transferase</keyword>
<dbReference type="PANTHER" id="PTHR43420:SF44">
    <property type="entry name" value="ACETYLTRANSFERASE YPEA"/>
    <property type="match status" value="1"/>
</dbReference>
<dbReference type="EC" id="2.3.1.266" evidence="5"/>
<protein>
    <recommendedName>
        <fullName evidence="5">[Ribosomal protein bS18]-alanine N-acetyltransferase</fullName>
        <ecNumber evidence="5">2.3.1.266</ecNumber>
    </recommendedName>
</protein>
<comment type="subcellular location">
    <subcellularLocation>
        <location evidence="5">Cytoplasm</location>
    </subcellularLocation>
</comment>
<evidence type="ECO:0000256" key="1">
    <source>
        <dbReference type="ARBA" id="ARBA00005395"/>
    </source>
</evidence>
<keyword evidence="7" id="KW-0687">Ribonucleoprotein</keyword>
<comment type="caution">
    <text evidence="7">The sequence shown here is derived from an EMBL/GenBank/DDBJ whole genome shotgun (WGS) entry which is preliminary data.</text>
</comment>
<organism evidence="7 8">
    <name type="scientific">Jutongia hominis</name>
    <dbReference type="NCBI Taxonomy" id="2763664"/>
    <lineage>
        <taxon>Bacteria</taxon>
        <taxon>Bacillati</taxon>
        <taxon>Bacillota</taxon>
        <taxon>Clostridia</taxon>
        <taxon>Lachnospirales</taxon>
        <taxon>Lachnospiraceae</taxon>
        <taxon>Jutongia</taxon>
    </lineage>
</organism>
<dbReference type="NCBIfam" id="TIGR01575">
    <property type="entry name" value="rimI"/>
    <property type="match status" value="1"/>
</dbReference>
<proteinExistence type="inferred from homology"/>
<dbReference type="Pfam" id="PF00583">
    <property type="entry name" value="Acetyltransf_1"/>
    <property type="match status" value="1"/>
</dbReference>
<evidence type="ECO:0000256" key="5">
    <source>
        <dbReference type="RuleBase" id="RU363094"/>
    </source>
</evidence>